<name>A0ABT7ESD5_9GAMM</name>
<dbReference type="InterPro" id="IPR058074">
    <property type="entry name" value="Bacteriocin-like"/>
</dbReference>
<evidence type="ECO:0000313" key="3">
    <source>
        <dbReference type="Proteomes" id="UP001231915"/>
    </source>
</evidence>
<accession>A0ABT7ESD5</accession>
<dbReference type="Proteomes" id="UP001231915">
    <property type="component" value="Unassembled WGS sequence"/>
</dbReference>
<comment type="caution">
    <text evidence="2">The sequence shown here is derived from an EMBL/GenBank/DDBJ whole genome shotgun (WGS) entry which is preliminary data.</text>
</comment>
<dbReference type="NCBIfam" id="NF047798">
    <property type="entry name" value="leader_Chryseo"/>
    <property type="match status" value="1"/>
</dbReference>
<evidence type="ECO:0008006" key="4">
    <source>
        <dbReference type="Google" id="ProtNLM"/>
    </source>
</evidence>
<gene>
    <name evidence="2" type="ORF">QNM18_22955</name>
</gene>
<protein>
    <recommendedName>
        <fullName evidence="4">Bacteriocin-type signal sequence-containing protein</fullName>
    </recommendedName>
</protein>
<proteinExistence type="predicted"/>
<evidence type="ECO:0000313" key="2">
    <source>
        <dbReference type="EMBL" id="MDK2597929.1"/>
    </source>
</evidence>
<reference evidence="2 3" key="1">
    <citation type="submission" date="2023-05" db="EMBL/GenBank/DDBJ databases">
        <title>Pseudoalteromonas ardens sp. nov., Pseudoalteromonas obscura sp. nov., and Pseudoalteromonas umbrosa sp. nov., isolated from the coral Montipora capitata.</title>
        <authorList>
            <person name="Thomas E.M."/>
            <person name="Smith E.M."/>
            <person name="Papke E."/>
            <person name="Shlafstein M.D."/>
            <person name="Oline D.K."/>
            <person name="Videau P."/>
            <person name="Saw J.H."/>
            <person name="Strangman W.K."/>
            <person name="Ushijima B."/>
        </authorList>
    </citation>
    <scope>NUCLEOTIDE SEQUENCE [LARGE SCALE GENOMIC DNA]</scope>
    <source>
        <strain evidence="2 3">P94</strain>
    </source>
</reference>
<evidence type="ECO:0000256" key="1">
    <source>
        <dbReference type="SAM" id="MobiDB-lite"/>
    </source>
</evidence>
<keyword evidence="3" id="KW-1185">Reference proteome</keyword>
<organism evidence="2 3">
    <name type="scientific">Pseudoalteromonas obscura</name>
    <dbReference type="NCBI Taxonomy" id="3048491"/>
    <lineage>
        <taxon>Bacteria</taxon>
        <taxon>Pseudomonadati</taxon>
        <taxon>Pseudomonadota</taxon>
        <taxon>Gammaproteobacteria</taxon>
        <taxon>Alteromonadales</taxon>
        <taxon>Pseudoalteromonadaceae</taxon>
        <taxon>Pseudoalteromonas</taxon>
    </lineage>
</organism>
<sequence>MMNLSLRKKNLKKLTKQDLKKVAGGTTHDSSEPPQARAFVFDDEVIREKTKVSG</sequence>
<dbReference type="EMBL" id="JASJUT010000013">
    <property type="protein sequence ID" value="MDK2597929.1"/>
    <property type="molecule type" value="Genomic_DNA"/>
</dbReference>
<dbReference type="RefSeq" id="WP_284138559.1">
    <property type="nucleotide sequence ID" value="NZ_JASJUT010000013.1"/>
</dbReference>
<feature type="region of interest" description="Disordered" evidence="1">
    <location>
        <begin position="15"/>
        <end position="35"/>
    </location>
</feature>